<evidence type="ECO:0000313" key="2">
    <source>
        <dbReference type="EnsemblMetazoa" id="PPA33396.1"/>
    </source>
</evidence>
<dbReference type="EnsemblMetazoa" id="PPA33396.1">
    <property type="protein sequence ID" value="PPA33396.1"/>
    <property type="gene ID" value="WBGene00206256"/>
</dbReference>
<keyword evidence="3" id="KW-1185">Reference proteome</keyword>
<feature type="region of interest" description="Disordered" evidence="1">
    <location>
        <begin position="1"/>
        <end position="42"/>
    </location>
</feature>
<organism evidence="2 3">
    <name type="scientific">Pristionchus pacificus</name>
    <name type="common">Parasitic nematode worm</name>
    <dbReference type="NCBI Taxonomy" id="54126"/>
    <lineage>
        <taxon>Eukaryota</taxon>
        <taxon>Metazoa</taxon>
        <taxon>Ecdysozoa</taxon>
        <taxon>Nematoda</taxon>
        <taxon>Chromadorea</taxon>
        <taxon>Rhabditida</taxon>
        <taxon>Rhabditina</taxon>
        <taxon>Diplogasteromorpha</taxon>
        <taxon>Diplogasteroidea</taxon>
        <taxon>Neodiplogasteridae</taxon>
        <taxon>Pristionchus</taxon>
    </lineage>
</organism>
<gene>
    <name evidence="2" type="primary">WBGene00206256</name>
</gene>
<evidence type="ECO:0000313" key="3">
    <source>
        <dbReference type="Proteomes" id="UP000005239"/>
    </source>
</evidence>
<proteinExistence type="predicted"/>
<accession>A0A8R1YTT9</accession>
<reference evidence="3" key="1">
    <citation type="journal article" date="2008" name="Nat. Genet.">
        <title>The Pristionchus pacificus genome provides a unique perspective on nematode lifestyle and parasitism.</title>
        <authorList>
            <person name="Dieterich C."/>
            <person name="Clifton S.W."/>
            <person name="Schuster L.N."/>
            <person name="Chinwalla A."/>
            <person name="Delehaunty K."/>
            <person name="Dinkelacker I."/>
            <person name="Fulton L."/>
            <person name="Fulton R."/>
            <person name="Godfrey J."/>
            <person name="Minx P."/>
            <person name="Mitreva M."/>
            <person name="Roeseler W."/>
            <person name="Tian H."/>
            <person name="Witte H."/>
            <person name="Yang S.P."/>
            <person name="Wilson R.K."/>
            <person name="Sommer R.J."/>
        </authorList>
    </citation>
    <scope>NUCLEOTIDE SEQUENCE [LARGE SCALE GENOMIC DNA]</scope>
    <source>
        <strain evidence="3">PS312</strain>
    </source>
</reference>
<reference evidence="2" key="2">
    <citation type="submission" date="2022-06" db="UniProtKB">
        <authorList>
            <consortium name="EnsemblMetazoa"/>
        </authorList>
    </citation>
    <scope>IDENTIFICATION</scope>
    <source>
        <strain evidence="2">PS312</strain>
    </source>
</reference>
<evidence type="ECO:0000256" key="1">
    <source>
        <dbReference type="SAM" id="MobiDB-lite"/>
    </source>
</evidence>
<feature type="compositionally biased region" description="Low complexity" evidence="1">
    <location>
        <begin position="1"/>
        <end position="21"/>
    </location>
</feature>
<dbReference type="Proteomes" id="UP000005239">
    <property type="component" value="Unassembled WGS sequence"/>
</dbReference>
<dbReference type="AlphaFoldDB" id="A0A2A6B831"/>
<accession>A0A2A6B831</accession>
<sequence>MLFLASTRSPTRSTPATTATSISLEEEEESAPLMTGGSGSAFRKEDGVPLGINLECNDLLKIISNIRQH</sequence>
<protein>
    <submittedName>
        <fullName evidence="2">Uncharacterized protein</fullName>
    </submittedName>
</protein>
<name>A0A2A6B831_PRIPA</name>